<gene>
    <name evidence="8" type="ORF">SteCoe_16257</name>
</gene>
<feature type="transmembrane region" description="Helical" evidence="7">
    <location>
        <begin position="29"/>
        <end position="49"/>
    </location>
</feature>
<evidence type="ECO:0000313" key="9">
    <source>
        <dbReference type="Proteomes" id="UP000187209"/>
    </source>
</evidence>
<dbReference type="EMBL" id="MPUH01000322">
    <property type="protein sequence ID" value="OMJ82926.1"/>
    <property type="molecule type" value="Genomic_DNA"/>
</dbReference>
<evidence type="ECO:0000256" key="2">
    <source>
        <dbReference type="ARBA" id="ARBA00009457"/>
    </source>
</evidence>
<keyword evidence="9" id="KW-1185">Reference proteome</keyword>
<comment type="caution">
    <text evidence="8">The sequence shown here is derived from an EMBL/GenBank/DDBJ whole genome shotgun (WGS) entry which is preliminary data.</text>
</comment>
<reference evidence="8 9" key="1">
    <citation type="submission" date="2016-11" db="EMBL/GenBank/DDBJ databases">
        <title>The macronuclear genome of Stentor coeruleus: a giant cell with tiny introns.</title>
        <authorList>
            <person name="Slabodnick M."/>
            <person name="Ruby J.G."/>
            <person name="Reiff S.B."/>
            <person name="Swart E.C."/>
            <person name="Gosai S."/>
            <person name="Prabakaran S."/>
            <person name="Witkowska E."/>
            <person name="Larue G.E."/>
            <person name="Fisher S."/>
            <person name="Freeman R.M."/>
            <person name="Gunawardena J."/>
            <person name="Chu W."/>
            <person name="Stover N.A."/>
            <person name="Gregory B.D."/>
            <person name="Nowacki M."/>
            <person name="Derisi J."/>
            <person name="Roy S.W."/>
            <person name="Marshall W.F."/>
            <person name="Sood P."/>
        </authorList>
    </citation>
    <scope>NUCLEOTIDE SEQUENCE [LARGE SCALE GENOMIC DNA]</scope>
    <source>
        <strain evidence="8">WM001</strain>
    </source>
</reference>
<keyword evidence="5 6" id="KW-0472">Membrane</keyword>
<dbReference type="Pfam" id="PF03381">
    <property type="entry name" value="CDC50"/>
    <property type="match status" value="1"/>
</dbReference>
<keyword evidence="3 7" id="KW-0812">Transmembrane</keyword>
<keyword evidence="4 7" id="KW-1133">Transmembrane helix</keyword>
<evidence type="ECO:0000256" key="5">
    <source>
        <dbReference type="ARBA" id="ARBA00023136"/>
    </source>
</evidence>
<dbReference type="AlphaFoldDB" id="A0A1R2C1R6"/>
<evidence type="ECO:0000256" key="6">
    <source>
        <dbReference type="PIRNR" id="PIRNR015840"/>
    </source>
</evidence>
<evidence type="ECO:0000256" key="1">
    <source>
        <dbReference type="ARBA" id="ARBA00004141"/>
    </source>
</evidence>
<dbReference type="PIRSF" id="PIRSF015840">
    <property type="entry name" value="DUF284_TM_euk"/>
    <property type="match status" value="1"/>
</dbReference>
<comment type="similarity">
    <text evidence="2 6">Belongs to the CDC50/LEM3 family.</text>
</comment>
<evidence type="ECO:0000256" key="3">
    <source>
        <dbReference type="ARBA" id="ARBA00022692"/>
    </source>
</evidence>
<evidence type="ECO:0000313" key="8">
    <source>
        <dbReference type="EMBL" id="OMJ82926.1"/>
    </source>
</evidence>
<comment type="subcellular location">
    <subcellularLocation>
        <location evidence="1">Membrane</location>
        <topology evidence="1">Multi-pass membrane protein</topology>
    </subcellularLocation>
</comment>
<dbReference type="Proteomes" id="UP000187209">
    <property type="component" value="Unassembled WGS sequence"/>
</dbReference>
<dbReference type="PANTHER" id="PTHR10926">
    <property type="entry name" value="CELL CYCLE CONTROL PROTEIN 50"/>
    <property type="match status" value="1"/>
</dbReference>
<dbReference type="InterPro" id="IPR005045">
    <property type="entry name" value="CDC50/LEM3_fam"/>
</dbReference>
<dbReference type="OrthoDB" id="340608at2759"/>
<protein>
    <submittedName>
        <fullName evidence="8">Uncharacterized protein</fullName>
    </submittedName>
</protein>
<sequence length="309" mass="35786">MKDNKPNKPPNTDFAQQRLHGFSLSPSPVFLGIIYLVLAGVFTGMGVWYKIESDKITEVVKRYDNIPQCKADWRIPMTCMIELDLKNHVEPPIFIYYEISNMFQNHRKYSKSRDIYQLMGQSRSKEDVQSTCFPVATMGDLGFYTNLFLDPKDVANPCGLIPQSIFNDTFILLPPQDSPLEAIDIKFDHLAWDIDKEEKYKNSEEWRSVQWTNKENEHFMVWMSIAGLPTFRKLWGRIDNELDAGVYRMAILNNYDVTPFKGEKRMVMTTSSQFGGKFYFLSYSYFVCAGIAFIGSILVFIMGHMKSKI</sequence>
<proteinExistence type="inferred from homology"/>
<evidence type="ECO:0000256" key="7">
    <source>
        <dbReference type="SAM" id="Phobius"/>
    </source>
</evidence>
<dbReference type="PANTHER" id="PTHR10926:SF0">
    <property type="entry name" value="CDC50, ISOFORM A"/>
    <property type="match status" value="1"/>
</dbReference>
<name>A0A1R2C1R6_9CILI</name>
<accession>A0A1R2C1R6</accession>
<dbReference type="GO" id="GO:0005794">
    <property type="term" value="C:Golgi apparatus"/>
    <property type="evidence" value="ECO:0007669"/>
    <property type="project" value="TreeGrafter"/>
</dbReference>
<evidence type="ECO:0000256" key="4">
    <source>
        <dbReference type="ARBA" id="ARBA00022989"/>
    </source>
</evidence>
<organism evidence="8 9">
    <name type="scientific">Stentor coeruleus</name>
    <dbReference type="NCBI Taxonomy" id="5963"/>
    <lineage>
        <taxon>Eukaryota</taxon>
        <taxon>Sar</taxon>
        <taxon>Alveolata</taxon>
        <taxon>Ciliophora</taxon>
        <taxon>Postciliodesmatophora</taxon>
        <taxon>Heterotrichea</taxon>
        <taxon>Heterotrichida</taxon>
        <taxon>Stentoridae</taxon>
        <taxon>Stentor</taxon>
    </lineage>
</organism>
<feature type="transmembrane region" description="Helical" evidence="7">
    <location>
        <begin position="278"/>
        <end position="303"/>
    </location>
</feature>
<dbReference type="GO" id="GO:0005783">
    <property type="term" value="C:endoplasmic reticulum"/>
    <property type="evidence" value="ECO:0007669"/>
    <property type="project" value="TreeGrafter"/>
</dbReference>
<dbReference type="GO" id="GO:0005886">
    <property type="term" value="C:plasma membrane"/>
    <property type="evidence" value="ECO:0007669"/>
    <property type="project" value="TreeGrafter"/>
</dbReference>